<evidence type="ECO:0000313" key="1">
    <source>
        <dbReference type="EMBL" id="MBX54980.1"/>
    </source>
</evidence>
<name>A0A2P2PJR9_RHIMU</name>
<dbReference type="EMBL" id="GGEC01074496">
    <property type="protein sequence ID" value="MBX54980.1"/>
    <property type="molecule type" value="Transcribed_RNA"/>
</dbReference>
<organism evidence="1">
    <name type="scientific">Rhizophora mucronata</name>
    <name type="common">Asiatic mangrove</name>
    <dbReference type="NCBI Taxonomy" id="61149"/>
    <lineage>
        <taxon>Eukaryota</taxon>
        <taxon>Viridiplantae</taxon>
        <taxon>Streptophyta</taxon>
        <taxon>Embryophyta</taxon>
        <taxon>Tracheophyta</taxon>
        <taxon>Spermatophyta</taxon>
        <taxon>Magnoliopsida</taxon>
        <taxon>eudicotyledons</taxon>
        <taxon>Gunneridae</taxon>
        <taxon>Pentapetalae</taxon>
        <taxon>rosids</taxon>
        <taxon>fabids</taxon>
        <taxon>Malpighiales</taxon>
        <taxon>Rhizophoraceae</taxon>
        <taxon>Rhizophora</taxon>
    </lineage>
</organism>
<sequence length="9" mass="956">MTKQGLAAH</sequence>
<protein>
    <submittedName>
        <fullName evidence="1">Uncharacterized protein</fullName>
    </submittedName>
</protein>
<proteinExistence type="predicted"/>
<accession>A0A2P2PJR9</accession>
<reference evidence="1" key="1">
    <citation type="submission" date="2018-02" db="EMBL/GenBank/DDBJ databases">
        <title>Rhizophora mucronata_Transcriptome.</title>
        <authorList>
            <person name="Meera S.P."/>
            <person name="Sreeshan A."/>
            <person name="Augustine A."/>
        </authorList>
    </citation>
    <scope>NUCLEOTIDE SEQUENCE</scope>
    <source>
        <tissue evidence="1">Leaf</tissue>
    </source>
</reference>